<dbReference type="OrthoDB" id="3260602at2"/>
<feature type="transmembrane region" description="Helical" evidence="1">
    <location>
        <begin position="48"/>
        <end position="67"/>
    </location>
</feature>
<reference evidence="2 3" key="1">
    <citation type="submission" date="2019-06" db="EMBL/GenBank/DDBJ databases">
        <title>Draft genome sequence of Actinomyces oris CCUG 34288T.</title>
        <authorList>
            <person name="Salva-Serra F."/>
            <person name="Cardew S."/>
            <person name="Moore E."/>
        </authorList>
    </citation>
    <scope>NUCLEOTIDE SEQUENCE [LARGE SCALE GENOMIC DNA]</scope>
    <source>
        <strain evidence="2 3">CCUG 34288</strain>
    </source>
</reference>
<keyword evidence="1" id="KW-0812">Transmembrane</keyword>
<feature type="transmembrane region" description="Helical" evidence="1">
    <location>
        <begin position="73"/>
        <end position="94"/>
    </location>
</feature>
<keyword evidence="1" id="KW-0472">Membrane</keyword>
<evidence type="ECO:0000313" key="3">
    <source>
        <dbReference type="Proteomes" id="UP000317942"/>
    </source>
</evidence>
<comment type="caution">
    <text evidence="2">The sequence shown here is derived from an EMBL/GenBank/DDBJ whole genome shotgun (WGS) entry which is preliminary data.</text>
</comment>
<feature type="transmembrane region" description="Helical" evidence="1">
    <location>
        <begin position="6"/>
        <end position="28"/>
    </location>
</feature>
<evidence type="ECO:0000256" key="1">
    <source>
        <dbReference type="SAM" id="Phobius"/>
    </source>
</evidence>
<accession>A0A508BNS0</accession>
<dbReference type="GeneID" id="64212370"/>
<sequence length="119" mass="12292">MVLMPWWLALLNSALGIVCAGFGVGAVIRPQALAPSGYGGREGRFYPAMYAARGIPLGLLVAVVVWLDPARPLTLLVLVAAAVAQLGDVAIGVVHRVPGMVAFPLVVALLHLVTAACVL</sequence>
<dbReference type="RefSeq" id="WP_081379328.1">
    <property type="nucleotide sequence ID" value="NZ_CP066060.1"/>
</dbReference>
<keyword evidence="1" id="KW-1133">Transmembrane helix</keyword>
<dbReference type="EMBL" id="VICC01000002">
    <property type="protein sequence ID" value="TQD62384.1"/>
    <property type="molecule type" value="Genomic_DNA"/>
</dbReference>
<gene>
    <name evidence="2" type="ORF">FK267_03075</name>
</gene>
<name>A0A508BNS0_9ACTO</name>
<organism evidence="2 3">
    <name type="scientific">Actinomyces oris</name>
    <dbReference type="NCBI Taxonomy" id="544580"/>
    <lineage>
        <taxon>Bacteria</taxon>
        <taxon>Bacillati</taxon>
        <taxon>Actinomycetota</taxon>
        <taxon>Actinomycetes</taxon>
        <taxon>Actinomycetales</taxon>
        <taxon>Actinomycetaceae</taxon>
        <taxon>Actinomyces</taxon>
    </lineage>
</organism>
<dbReference type="Proteomes" id="UP000317942">
    <property type="component" value="Unassembled WGS sequence"/>
</dbReference>
<protein>
    <recommendedName>
        <fullName evidence="4">DUF4345 domain-containing protein</fullName>
    </recommendedName>
</protein>
<feature type="transmembrane region" description="Helical" evidence="1">
    <location>
        <begin position="101"/>
        <end position="118"/>
    </location>
</feature>
<evidence type="ECO:0008006" key="4">
    <source>
        <dbReference type="Google" id="ProtNLM"/>
    </source>
</evidence>
<dbReference type="AlphaFoldDB" id="A0A508BNS0"/>
<evidence type="ECO:0000313" key="2">
    <source>
        <dbReference type="EMBL" id="TQD62384.1"/>
    </source>
</evidence>
<proteinExistence type="predicted"/>